<dbReference type="Gene3D" id="3.90.320.10">
    <property type="match status" value="1"/>
</dbReference>
<keyword evidence="3" id="KW-1185">Reference proteome</keyword>
<reference evidence="2 3" key="2">
    <citation type="journal article" date="2010" name="Environ. Microbiol.">
        <title>Genomic analysis of oceanic cyanobacterial myoviruses compared with T4-like myoviruses from diverse hosts and environments.</title>
        <authorList>
            <person name="Sullivan M.B."/>
            <person name="Huang K.H."/>
            <person name="Ignacio-Espinoza J.C."/>
            <person name="Berlin A.M."/>
            <person name="Kelly L."/>
            <person name="Weigele P.R."/>
            <person name="DeFrancesco A.S."/>
            <person name="Kern S.E."/>
            <person name="Thompson L.R."/>
            <person name="Young S."/>
            <person name="Yandava C."/>
            <person name="Fu R."/>
            <person name="Krastins B."/>
            <person name="Chase M."/>
            <person name="Sarracino D."/>
            <person name="Osburne M.S."/>
            <person name="Henn M.R."/>
            <person name="Chisholm S.W."/>
        </authorList>
    </citation>
    <scope>NUCLEOTIDE SEQUENCE [LARGE SCALE GENOMIC DNA]</scope>
</reference>
<dbReference type="GeneID" id="3294166"/>
<protein>
    <submittedName>
        <fullName evidence="2">Exonuclease</fullName>
    </submittedName>
</protein>
<accession>Q58N04</accession>
<evidence type="ECO:0000313" key="3">
    <source>
        <dbReference type="Proteomes" id="UP000000991"/>
    </source>
</evidence>
<name>Q58N04_BPPRM</name>
<organismHost>
    <name type="scientific">Prochlorococcus</name>
    <dbReference type="NCBI Taxonomy" id="1218"/>
</organismHost>
<gene>
    <name evidence="2" type="ORF">PSSM2_329</name>
</gene>
<dbReference type="KEGG" id="vg:3294166"/>
<feature type="domain" description="PD-(D/E)XK endonuclease-like" evidence="1">
    <location>
        <begin position="126"/>
        <end position="177"/>
    </location>
</feature>
<dbReference type="RefSeq" id="YP_214232.1">
    <property type="nucleotide sequence ID" value="NC_006883.2"/>
</dbReference>
<dbReference type="PANTHER" id="PTHR31340:SF3">
    <property type="entry name" value="MITOCHONDRIAL GENOME MAINTENANCE EXONUCLEASE 1"/>
    <property type="match status" value="1"/>
</dbReference>
<keyword evidence="2" id="KW-0540">Nuclease</keyword>
<dbReference type="InterPro" id="IPR038726">
    <property type="entry name" value="PDDEXK_AddAB-type"/>
</dbReference>
<dbReference type="EMBL" id="AY939844">
    <property type="protein sequence ID" value="AAX44707.1"/>
    <property type="molecule type" value="Genomic_DNA"/>
</dbReference>
<dbReference type="Pfam" id="PF12705">
    <property type="entry name" value="PDDEXK_1"/>
    <property type="match status" value="1"/>
</dbReference>
<dbReference type="GO" id="GO:0004527">
    <property type="term" value="F:exonuclease activity"/>
    <property type="evidence" value="ECO:0007669"/>
    <property type="project" value="UniProtKB-KW"/>
</dbReference>
<keyword evidence="2" id="KW-0378">Hydrolase</keyword>
<evidence type="ECO:0000313" key="2">
    <source>
        <dbReference type="EMBL" id="AAX44707.1"/>
    </source>
</evidence>
<dbReference type="PANTHER" id="PTHR31340">
    <property type="entry name" value="MITOCHONDRIAL GENOME MAINTENANCE EXONUCLEASE 1"/>
    <property type="match status" value="1"/>
</dbReference>
<dbReference type="InterPro" id="IPR011335">
    <property type="entry name" value="Restrct_endonuc-II-like"/>
</dbReference>
<reference evidence="2 3" key="1">
    <citation type="journal article" date="2005" name="PLoS Biol.">
        <title>Three Prochlorococcus cyanophage genomes: signature features and ecological interpretations.</title>
        <authorList>
            <person name="Sullivan M.B."/>
            <person name="Coleman M.L."/>
            <person name="Weigele P."/>
            <person name="Rohwer F."/>
            <person name="Chisholm S.W."/>
        </authorList>
    </citation>
    <scope>NUCLEOTIDE SEQUENCE</scope>
</reference>
<proteinExistence type="predicted"/>
<keyword evidence="2" id="KW-0269">Exonuclease</keyword>
<dbReference type="SUPFAM" id="SSF52980">
    <property type="entry name" value="Restriction endonuclease-like"/>
    <property type="match status" value="1"/>
</dbReference>
<dbReference type="InterPro" id="IPR011604">
    <property type="entry name" value="PDDEXK-like_dom_sf"/>
</dbReference>
<sequence>MAFDHVELDLPKLNRETIDGVRYYSVPGEEEGELMKLVSITSVTSHFNKEIFVKWRKRVGNEEADRITKAATGRGTDMHTLTEHYLKNENLPEVRPISDFLFKISKGHLNKINNIYALEGPLYSKELGLAGTVDCIAEYDGELAIIDFKTSKKPKPRDWIEHYFVQCMAYGCMLYEMKGISIKKLVIIMACENGECVIYEERDKAKYIKLLGKYINKFVNDKLELYGTE</sequence>
<evidence type="ECO:0000259" key="1">
    <source>
        <dbReference type="Pfam" id="PF12705"/>
    </source>
</evidence>
<organism evidence="2 3">
    <name type="scientific">Prochlorococcus phage P-SSM2</name>
    <dbReference type="NCBI Taxonomy" id="268746"/>
    <lineage>
        <taxon>Viruses</taxon>
        <taxon>Duplodnaviria</taxon>
        <taxon>Heunggongvirae</taxon>
        <taxon>Uroviricota</taxon>
        <taxon>Caudoviricetes</taxon>
        <taxon>Pantevenvirales</taxon>
        <taxon>Kyanoviridae</taxon>
        <taxon>Salacisavirus</taxon>
        <taxon>Salacisavirus pssm2</taxon>
    </lineage>
</organism>
<dbReference type="Proteomes" id="UP000000991">
    <property type="component" value="Segment"/>
</dbReference>
<dbReference type="OrthoDB" id="7665at10239"/>